<keyword evidence="4" id="KW-1185">Reference proteome</keyword>
<feature type="chain" id="PRO_5047527015" description="Periplasmic heavy metal sensor" evidence="2">
    <location>
        <begin position="22"/>
        <end position="302"/>
    </location>
</feature>
<evidence type="ECO:0000313" key="3">
    <source>
        <dbReference type="EMBL" id="MBS2211181.1"/>
    </source>
</evidence>
<dbReference type="Proteomes" id="UP000721861">
    <property type="component" value="Unassembled WGS sequence"/>
</dbReference>
<comment type="caution">
    <text evidence="3">The sequence shown here is derived from an EMBL/GenBank/DDBJ whole genome shotgun (WGS) entry which is preliminary data.</text>
</comment>
<gene>
    <name evidence="3" type="ORF">KEM09_07200</name>
</gene>
<name>A0ABS5K884_9BACT</name>
<protein>
    <recommendedName>
        <fullName evidence="5">Periplasmic heavy metal sensor</fullName>
    </recommendedName>
</protein>
<evidence type="ECO:0000313" key="4">
    <source>
        <dbReference type="Proteomes" id="UP000721861"/>
    </source>
</evidence>
<accession>A0ABS5K884</accession>
<feature type="region of interest" description="Disordered" evidence="1">
    <location>
        <begin position="132"/>
        <end position="200"/>
    </location>
</feature>
<evidence type="ECO:0000256" key="2">
    <source>
        <dbReference type="SAM" id="SignalP"/>
    </source>
</evidence>
<dbReference type="EMBL" id="JAGUCN010000006">
    <property type="protein sequence ID" value="MBS2211181.1"/>
    <property type="molecule type" value="Genomic_DNA"/>
</dbReference>
<keyword evidence="2" id="KW-0732">Signal</keyword>
<reference evidence="3 4" key="1">
    <citation type="journal article" date="2014" name="Int. J. Syst. Evol. Microbiol.">
        <title>Carboxylicivirga gen. nov. in the family Marinilabiliaceae with two novel species, Carboxylicivirga mesophila sp. nov. and Carboxylicivirga taeanensis sp. nov., and reclassification of Cytophaga fermentans as Saccharicrinis fermentans gen. nov., comb. nov.</title>
        <authorList>
            <person name="Yang S.H."/>
            <person name="Seo H.S."/>
            <person name="Woo J.H."/>
            <person name="Oh H.M."/>
            <person name="Jang H."/>
            <person name="Lee J.H."/>
            <person name="Kim S.J."/>
            <person name="Kwon K.K."/>
        </authorList>
    </citation>
    <scope>NUCLEOTIDE SEQUENCE [LARGE SCALE GENOMIC DNA]</scope>
    <source>
        <strain evidence="3 4">JCM 18290</strain>
    </source>
</reference>
<organism evidence="3 4">
    <name type="scientific">Carboxylicivirga mesophila</name>
    <dbReference type="NCBI Taxonomy" id="1166478"/>
    <lineage>
        <taxon>Bacteria</taxon>
        <taxon>Pseudomonadati</taxon>
        <taxon>Bacteroidota</taxon>
        <taxon>Bacteroidia</taxon>
        <taxon>Marinilabiliales</taxon>
        <taxon>Marinilabiliaceae</taxon>
        <taxon>Carboxylicivirga</taxon>
    </lineage>
</organism>
<feature type="signal peptide" evidence="2">
    <location>
        <begin position="1"/>
        <end position="21"/>
    </location>
</feature>
<dbReference type="Gene3D" id="1.20.120.1490">
    <property type="match status" value="2"/>
</dbReference>
<evidence type="ECO:0008006" key="5">
    <source>
        <dbReference type="Google" id="ProtNLM"/>
    </source>
</evidence>
<proteinExistence type="predicted"/>
<evidence type="ECO:0000256" key="1">
    <source>
        <dbReference type="SAM" id="MobiDB-lite"/>
    </source>
</evidence>
<sequence length="302" mass="33906">MKNRYYLALALIAITIGSVTAQRNKGFRQSNCPVNSPNQYCIIDDLTDEQQDKMNAERVKFQKDVQADRNRLGELQAKRRTIETTEPIDQQGLDNIMAEMNKVNTAIQKKRIRHQQTVKSFLTDDQAVAYDSFNGKRGPKNGMGPNQGRNFNKGQCDNKALSGGRGQGYNNQSGYGRGNGPGQGKGNGKGYGRGYGSANSPAMLSDEMQQTIKQAHIDLLKQQQPLTNQLNELDAQLKTMTSGKSVDLKKVDQLIDKQAALRLDIAKLRSSKMQAIRSQMSDEEKIWFDRHHMNRGRHLSFN</sequence>
<dbReference type="RefSeq" id="WP_212227179.1">
    <property type="nucleotide sequence ID" value="NZ_JAGUCN010000006.1"/>
</dbReference>
<feature type="compositionally biased region" description="Gly residues" evidence="1">
    <location>
        <begin position="175"/>
        <end position="195"/>
    </location>
</feature>